<gene>
    <name evidence="1" type="ORF">Cop2CBH44_32750</name>
</gene>
<dbReference type="AlphaFoldDB" id="A0A7G1I1H0"/>
<proteinExistence type="predicted"/>
<evidence type="ECO:0000313" key="2">
    <source>
        <dbReference type="Proteomes" id="UP000594042"/>
    </source>
</evidence>
<dbReference type="KEGG" id="copr:Cop2CBH44_32750"/>
<name>A0A7G1I1H0_9BACT</name>
<accession>A0A7G1I1H0</accession>
<dbReference type="EMBL" id="AP023322">
    <property type="protein sequence ID" value="BCI64922.1"/>
    <property type="molecule type" value="Genomic_DNA"/>
</dbReference>
<dbReference type="RefSeq" id="WP_200755258.1">
    <property type="nucleotide sequence ID" value="NZ_AP023322.1"/>
</dbReference>
<dbReference type="PANTHER" id="PTHR37841:SF1">
    <property type="entry name" value="DUF3298 DOMAIN-CONTAINING PROTEIN"/>
    <property type="match status" value="1"/>
</dbReference>
<sequence>MRRKIALLLITIFVLFASYGQRIPKKIEKKYQEVELFQEAGYKRYKVKNNGRWGLLDDKGNEVLSCCFDWLYISSTYAGENSTFYIVTKLDGKEGLYDINGKKIFPFIYKSASLRYEQDSKTFYVAVKKDEKYGICQMDGKEIIPCIYEQAFIKFDKDSKYLYAQVKNGGKYGICQMDGKEIIPCIYEQAFIKFDKDSKYLYAQVKKEGKYGICQMDGKGIIPCIYEQAYVSFDKDSKYLYAQVKKEGKYGICQMDGKEIIPCIYENVYVSSTTEGIPYIKISNNSKWGLCNLSGKILVPCKYEQTRLEYIKESNFYYVIVSDKEKYGICTLNGIEIVPCIYEYVEIQREETNGLLYVLKNLNGKIGISNISGDEIIPCQYNYVSMSYDEEAKSNYYFAINSDDNVYSIKHFNLLGNLIYEKTLKKSQSNTVNYKSKQHEELSKLEKTAIILRILAQGMQSMNSYMNTYSSGNIYLRPDSPSYSRQKQTCSFCHGTGYNPGKERPPFYSYSDDPMTGSCEICDDKSNHYHKSCPSCRGKGYK</sequence>
<dbReference type="PANTHER" id="PTHR37841">
    <property type="entry name" value="GLR2918 PROTEIN"/>
    <property type="match status" value="1"/>
</dbReference>
<dbReference type="InterPro" id="IPR036410">
    <property type="entry name" value="HSP_DnaJ_Cys-rich_dom_sf"/>
</dbReference>
<dbReference type="InterPro" id="IPR032774">
    <property type="entry name" value="WG_beta_rep"/>
</dbReference>
<dbReference type="SUPFAM" id="SSF69304">
    <property type="entry name" value="Tricorn protease N-terminal domain"/>
    <property type="match status" value="1"/>
</dbReference>
<organism evidence="1 2">
    <name type="scientific">Coprobacter secundus subsp. similis</name>
    <dbReference type="NCBI Taxonomy" id="2751153"/>
    <lineage>
        <taxon>Bacteria</taxon>
        <taxon>Pseudomonadati</taxon>
        <taxon>Bacteroidota</taxon>
        <taxon>Bacteroidia</taxon>
        <taxon>Bacteroidales</taxon>
        <taxon>Barnesiellaceae</taxon>
        <taxon>Coprobacter</taxon>
    </lineage>
</organism>
<evidence type="ECO:0008006" key="3">
    <source>
        <dbReference type="Google" id="ProtNLM"/>
    </source>
</evidence>
<reference evidence="2" key="1">
    <citation type="submission" date="2020-07" db="EMBL/GenBank/DDBJ databases">
        <title>Complete genome sequencing of Coprobacter sp. strain 2CBH44.</title>
        <authorList>
            <person name="Sakamoto M."/>
            <person name="Murakami T."/>
            <person name="Mori H."/>
        </authorList>
    </citation>
    <scope>NUCLEOTIDE SEQUENCE [LARGE SCALE GENOMIC DNA]</scope>
    <source>
        <strain evidence="2">2CBH44</strain>
    </source>
</reference>
<dbReference type="Gene3D" id="2.10.230.10">
    <property type="entry name" value="Heat shock protein DnaJ, cysteine-rich domain"/>
    <property type="match status" value="1"/>
</dbReference>
<dbReference type="SUPFAM" id="SSF57938">
    <property type="entry name" value="DnaJ/Hsp40 cysteine-rich domain"/>
    <property type="match status" value="1"/>
</dbReference>
<keyword evidence="2" id="KW-1185">Reference proteome</keyword>
<dbReference type="Proteomes" id="UP000594042">
    <property type="component" value="Chromosome"/>
</dbReference>
<dbReference type="Pfam" id="PF14903">
    <property type="entry name" value="WG_beta_rep"/>
    <property type="match status" value="3"/>
</dbReference>
<evidence type="ECO:0000313" key="1">
    <source>
        <dbReference type="EMBL" id="BCI64922.1"/>
    </source>
</evidence>
<protein>
    <recommendedName>
        <fullName evidence="3">WG repeat-containing protein</fullName>
    </recommendedName>
</protein>